<feature type="region of interest" description="Disordered" evidence="2">
    <location>
        <begin position="228"/>
        <end position="255"/>
    </location>
</feature>
<evidence type="ECO:0000256" key="1">
    <source>
        <dbReference type="SAM" id="Coils"/>
    </source>
</evidence>
<feature type="region of interest" description="Disordered" evidence="2">
    <location>
        <begin position="114"/>
        <end position="144"/>
    </location>
</feature>
<evidence type="ECO:0000256" key="2">
    <source>
        <dbReference type="SAM" id="MobiDB-lite"/>
    </source>
</evidence>
<dbReference type="PANTHER" id="PTHR12768:SF4">
    <property type="entry name" value="BECLIN-1"/>
    <property type="match status" value="1"/>
</dbReference>
<reference evidence="3" key="2">
    <citation type="journal article" date="2023" name="Microbiol Resour">
        <title>Decontamination and Annotation of the Draft Genome Sequence of the Oomycete Lagenidium giganteum ARSEF 373.</title>
        <authorList>
            <person name="Morgan W.R."/>
            <person name="Tartar A."/>
        </authorList>
    </citation>
    <scope>NUCLEOTIDE SEQUENCE</scope>
    <source>
        <strain evidence="3">ARSEF 373</strain>
    </source>
</reference>
<dbReference type="GO" id="GO:0034272">
    <property type="term" value="C:phosphatidylinositol 3-kinase complex, class III, type II"/>
    <property type="evidence" value="ECO:0007669"/>
    <property type="project" value="TreeGrafter"/>
</dbReference>
<sequence>MGHTRATTGGDGAEARQKGSHEGLVEIVCALSGACKADHNVLRDSALVDVLEAQAKEILRKRHGQAVSPPHAKHHQQMGSQQMADATRRGDSKAVTAAHGGDKAISKAILNAASKRRRLSAEKPTKQDPGRYQMPRFFSGMPPKERMLAPAKDRLVRKRSFNSGTTTATKVTGESTAVKTSIGATRTIKKEVTVSSHAKTISLKDMSTRHGAMTETTEKAATLHKPKPLKKVGGVSGGVRSTATGLSSTKSAKEREKEVIAQSTSLDINEIPVLPSFDPLEVEEISLTPVFKHTTQSFEEDESPPPPPPPTLERRRSTAELKRSIDQTGLFAVEEVAKEQPESEDEVVGSAEAQVVEQLQAALQVVTMNAEHPKLEDAKSEEATTVDDESSNSVEDAATLKVDGDFNNAMQVASEPAYQPAEETDRTPPSQVSEVDDEPTEPSIRIEATTSVVEGVVAAEELVCEATSDDHTEIVAPDRISESTTEHIALCPTKSPAEEEARTESPATSDSEIIPSTIENATLTLDVPVESSEMSSGGAPENETREDELTVLARSFQRLVRRTDVTPQRPSKTSDVLILEDSPEQSSDPLNDKEFEVADATNPADIDFLKPMKLSDIFERLESADCTDSCTCDEDPLDCEGKQDLIHQSFGSTATLASEDDSKSADDHDVMYHQVQHGSESSKYELEVVRPFVSQEVRCSRLSDGDQDVDQFFDAQSSFSSSIVSCKPSSPEVNFDAPKTPVKRVIKSYFSSKDVIVDILNDIANNQQNSKWLLDPNNASRVARLVQYYEEKQASSVDNSATAAIIQELRVQLDSVVEECAQLQRGYKELADSSDNRASVTKALEVQLSEHQEKIRDLSAKLSISEEQRGMQESCCREAESCYQAELDQKSKQVNELRETLREKEEEITRLMKRIEDISTLFATKMRESELRRSSVSPNKRSFAPGTATGASSRFNAEEEVVYSLRESNIIKDMELKRMRAALMEKDREICHLYMHLSTKKKLIEDITRRFVQRVEEANASNQHEHRVSVPRRSSVVGLEPPRLDLDIFLFKNVVEKQRRVDELTAALGVMEREVETLEKKVDVRERENQQLKTNQDNLTRSLNTANAQVVRMQEENERLDVSLKAKQDRIRSLISFLEDKERQILQLDEAVDLRQTQLDVIMELRERRQQAMSVTETQIHSTFATIGENEEHERLSRLAVANLVEESRDALRQSFIESKAREDESASVSESVDGRSPTIDWLDEEPDKPRVSRVRFSSVEEVFYQRKSSNEIINAMDEDINATFLSAFERHIDDDAASSAKTAFDDEWASVRASYCSSENSDEPDFHSYLGR</sequence>
<comment type="caution">
    <text evidence="3">The sequence shown here is derived from an EMBL/GenBank/DDBJ whole genome shotgun (WGS) entry which is preliminary data.</text>
</comment>
<accession>A0AAV2Z5G7</accession>
<dbReference type="PANTHER" id="PTHR12768">
    <property type="entry name" value="BECLIN 1"/>
    <property type="match status" value="1"/>
</dbReference>
<dbReference type="InterPro" id="IPR007243">
    <property type="entry name" value="Atg6/Beclin"/>
</dbReference>
<dbReference type="EMBL" id="DAKRPA010000061">
    <property type="protein sequence ID" value="DBA00614.1"/>
    <property type="molecule type" value="Genomic_DNA"/>
</dbReference>
<feature type="region of interest" description="Disordered" evidence="2">
    <location>
        <begin position="63"/>
        <end position="100"/>
    </location>
</feature>
<keyword evidence="4" id="KW-1185">Reference proteome</keyword>
<gene>
    <name evidence="3" type="ORF">N0F65_007743</name>
</gene>
<dbReference type="GO" id="GO:0030674">
    <property type="term" value="F:protein-macromolecule adaptor activity"/>
    <property type="evidence" value="ECO:0007669"/>
    <property type="project" value="TreeGrafter"/>
</dbReference>
<protein>
    <submittedName>
        <fullName evidence="3">Uncharacterized protein</fullName>
    </submittedName>
</protein>
<dbReference type="GO" id="GO:0043548">
    <property type="term" value="F:phosphatidylinositol 3-kinase binding"/>
    <property type="evidence" value="ECO:0007669"/>
    <property type="project" value="TreeGrafter"/>
</dbReference>
<reference evidence="3" key="1">
    <citation type="submission" date="2022-11" db="EMBL/GenBank/DDBJ databases">
        <authorList>
            <person name="Morgan W.R."/>
            <person name="Tartar A."/>
        </authorList>
    </citation>
    <scope>NUCLEOTIDE SEQUENCE</scope>
    <source>
        <strain evidence="3">ARSEF 373</strain>
    </source>
</reference>
<dbReference type="GO" id="GO:0000407">
    <property type="term" value="C:phagophore assembly site"/>
    <property type="evidence" value="ECO:0007669"/>
    <property type="project" value="TreeGrafter"/>
</dbReference>
<dbReference type="GO" id="GO:0000423">
    <property type="term" value="P:mitophagy"/>
    <property type="evidence" value="ECO:0007669"/>
    <property type="project" value="TreeGrafter"/>
</dbReference>
<evidence type="ECO:0000313" key="3">
    <source>
        <dbReference type="EMBL" id="DBA00614.1"/>
    </source>
</evidence>
<feature type="region of interest" description="Disordered" evidence="2">
    <location>
        <begin position="1223"/>
        <end position="1245"/>
    </location>
</feature>
<evidence type="ECO:0000313" key="4">
    <source>
        <dbReference type="Proteomes" id="UP001146120"/>
    </source>
</evidence>
<dbReference type="GO" id="GO:0006995">
    <property type="term" value="P:cellular response to nitrogen starvation"/>
    <property type="evidence" value="ECO:0007669"/>
    <property type="project" value="TreeGrafter"/>
</dbReference>
<dbReference type="GO" id="GO:0000045">
    <property type="term" value="P:autophagosome assembly"/>
    <property type="evidence" value="ECO:0007669"/>
    <property type="project" value="TreeGrafter"/>
</dbReference>
<dbReference type="GO" id="GO:0034271">
    <property type="term" value="C:phosphatidylinositol 3-kinase complex, class III, type I"/>
    <property type="evidence" value="ECO:0007669"/>
    <property type="project" value="TreeGrafter"/>
</dbReference>
<feature type="region of interest" description="Disordered" evidence="2">
    <location>
        <begin position="929"/>
        <end position="950"/>
    </location>
</feature>
<feature type="region of interest" description="Disordered" evidence="2">
    <location>
        <begin position="563"/>
        <end position="590"/>
    </location>
</feature>
<dbReference type="GO" id="GO:0045324">
    <property type="term" value="P:late endosome to vacuole transport"/>
    <property type="evidence" value="ECO:0007669"/>
    <property type="project" value="TreeGrafter"/>
</dbReference>
<feature type="compositionally biased region" description="Polar residues" evidence="2">
    <location>
        <begin position="241"/>
        <end position="250"/>
    </location>
</feature>
<feature type="compositionally biased region" description="Polar residues" evidence="2">
    <location>
        <begin position="565"/>
        <end position="574"/>
    </location>
</feature>
<feature type="region of interest" description="Disordered" evidence="2">
    <location>
        <begin position="294"/>
        <end position="317"/>
    </location>
</feature>
<dbReference type="Proteomes" id="UP001146120">
    <property type="component" value="Unassembled WGS sequence"/>
</dbReference>
<dbReference type="SUPFAM" id="SSF57997">
    <property type="entry name" value="Tropomyosin"/>
    <property type="match status" value="1"/>
</dbReference>
<feature type="coiled-coil region" evidence="1">
    <location>
        <begin position="1054"/>
        <end position="1130"/>
    </location>
</feature>
<feature type="region of interest" description="Disordered" evidence="2">
    <location>
        <begin position="493"/>
        <end position="521"/>
    </location>
</feature>
<name>A0AAV2Z5G7_9STRA</name>
<organism evidence="3 4">
    <name type="scientific">Lagenidium giganteum</name>
    <dbReference type="NCBI Taxonomy" id="4803"/>
    <lineage>
        <taxon>Eukaryota</taxon>
        <taxon>Sar</taxon>
        <taxon>Stramenopiles</taxon>
        <taxon>Oomycota</taxon>
        <taxon>Peronosporomycetes</taxon>
        <taxon>Pythiales</taxon>
        <taxon>Pythiaceae</taxon>
    </lineage>
</organism>
<feature type="compositionally biased region" description="Basic and acidic residues" evidence="2">
    <location>
        <begin position="119"/>
        <end position="129"/>
    </location>
</feature>
<proteinExistence type="predicted"/>
<feature type="region of interest" description="Disordered" evidence="2">
    <location>
        <begin position="374"/>
        <end position="444"/>
    </location>
</feature>
<keyword evidence="1" id="KW-0175">Coiled coil</keyword>
<feature type="coiled-coil region" evidence="1">
    <location>
        <begin position="806"/>
        <end position="921"/>
    </location>
</feature>